<accession>A0A085MKK5</accession>
<evidence type="ECO:0000313" key="1">
    <source>
        <dbReference type="EMBL" id="KFD57751.1"/>
    </source>
</evidence>
<keyword evidence="2" id="KW-1185">Reference proteome</keyword>
<dbReference type="Proteomes" id="UP000030764">
    <property type="component" value="Unassembled WGS sequence"/>
</dbReference>
<organism evidence="1 2">
    <name type="scientific">Trichuris suis</name>
    <name type="common">pig whipworm</name>
    <dbReference type="NCBI Taxonomy" id="68888"/>
    <lineage>
        <taxon>Eukaryota</taxon>
        <taxon>Metazoa</taxon>
        <taxon>Ecdysozoa</taxon>
        <taxon>Nematoda</taxon>
        <taxon>Enoplea</taxon>
        <taxon>Dorylaimia</taxon>
        <taxon>Trichinellida</taxon>
        <taxon>Trichuridae</taxon>
        <taxon>Trichuris</taxon>
    </lineage>
</organism>
<gene>
    <name evidence="1" type="ORF">M513_01421</name>
</gene>
<sequence length="87" mass="10000">MISRYNIFGQSINAKSLPGYAPHYHTVGLSAILFRLYLSLSPNIRLLFWLGLTRGLNMMHYAIDFKDLEATALCHHADYMRKDIVRG</sequence>
<protein>
    <submittedName>
        <fullName evidence="1">Uncharacterized protein</fullName>
    </submittedName>
</protein>
<evidence type="ECO:0000313" key="2">
    <source>
        <dbReference type="Proteomes" id="UP000030764"/>
    </source>
</evidence>
<dbReference type="AlphaFoldDB" id="A0A085MKK5"/>
<proteinExistence type="predicted"/>
<name>A0A085MKK5_9BILA</name>
<dbReference type="EMBL" id="KL363187">
    <property type="protein sequence ID" value="KFD57751.1"/>
    <property type="molecule type" value="Genomic_DNA"/>
</dbReference>
<reference evidence="1 2" key="1">
    <citation type="journal article" date="2014" name="Nat. Genet.">
        <title>Genome and transcriptome of the porcine whipworm Trichuris suis.</title>
        <authorList>
            <person name="Jex A.R."/>
            <person name="Nejsum P."/>
            <person name="Schwarz E.M."/>
            <person name="Hu L."/>
            <person name="Young N.D."/>
            <person name="Hall R.S."/>
            <person name="Korhonen P.K."/>
            <person name="Liao S."/>
            <person name="Thamsborg S."/>
            <person name="Xia J."/>
            <person name="Xu P."/>
            <person name="Wang S."/>
            <person name="Scheerlinck J.P."/>
            <person name="Hofmann A."/>
            <person name="Sternberg P.W."/>
            <person name="Wang J."/>
            <person name="Gasser R.B."/>
        </authorList>
    </citation>
    <scope>NUCLEOTIDE SEQUENCE [LARGE SCALE GENOMIC DNA]</scope>
    <source>
        <strain evidence="1">DCEP-RM93M</strain>
    </source>
</reference>